<dbReference type="Gene3D" id="3.20.80.10">
    <property type="entry name" value="Regulatory factor, effector binding domain"/>
    <property type="match status" value="1"/>
</dbReference>
<feature type="domain" description="HTH merR-type" evidence="5">
    <location>
        <begin position="4"/>
        <end position="74"/>
    </location>
</feature>
<evidence type="ECO:0000259" key="5">
    <source>
        <dbReference type="PROSITE" id="PS50937"/>
    </source>
</evidence>
<dbReference type="AlphaFoldDB" id="A0A9D1PCG5"/>
<keyword evidence="2" id="KW-0805">Transcription regulation</keyword>
<dbReference type="Pfam" id="PF13411">
    <property type="entry name" value="MerR_1"/>
    <property type="match status" value="1"/>
</dbReference>
<reference evidence="6" key="1">
    <citation type="journal article" date="2021" name="PeerJ">
        <title>Extensive microbial diversity within the chicken gut microbiome revealed by metagenomics and culture.</title>
        <authorList>
            <person name="Gilroy R."/>
            <person name="Ravi A."/>
            <person name="Getino M."/>
            <person name="Pursley I."/>
            <person name="Horton D.L."/>
            <person name="Alikhan N.F."/>
            <person name="Baker D."/>
            <person name="Gharbi K."/>
            <person name="Hall N."/>
            <person name="Watson M."/>
            <person name="Adriaenssens E.M."/>
            <person name="Foster-Nyarko E."/>
            <person name="Jarju S."/>
            <person name="Secka A."/>
            <person name="Antonio M."/>
            <person name="Oren A."/>
            <person name="Chaudhuri R.R."/>
            <person name="La Ragione R."/>
            <person name="Hildebrand F."/>
            <person name="Pallen M.J."/>
        </authorList>
    </citation>
    <scope>NUCLEOTIDE SEQUENCE</scope>
    <source>
        <strain evidence="6">CHK195-9823</strain>
    </source>
</reference>
<dbReference type="SUPFAM" id="SSF46955">
    <property type="entry name" value="Putative DNA-binding domain"/>
    <property type="match status" value="1"/>
</dbReference>
<dbReference type="Proteomes" id="UP000886814">
    <property type="component" value="Unassembled WGS sequence"/>
</dbReference>
<keyword evidence="3" id="KW-0238">DNA-binding</keyword>
<evidence type="ECO:0000313" key="6">
    <source>
        <dbReference type="EMBL" id="HIV38705.1"/>
    </source>
</evidence>
<sequence>MENLFSIGEVARYQKISKQTLIFYDKIGLFRPDYVDPGNGYRYYSAKQLDYLDAILIMKKIGFSLSEIKEHMQHYTIDSSLAAMKNQLSVIDSRIQELYMIRSRLVNRCQQMEETKGLRGKENSVFLEDINSQYILLQTVEEPYTLREISIATKKCFAGSFQKQLPVFFQCGVVVPLERIQEGRYTEASHAFLPIEKTDKAENIRKLPAGKCVGIYHVGDYLSIGRSYEKILEYCRSHNLKICSDSYEFCINDYITSYDENEYITKILFYVTSDD</sequence>
<reference evidence="6" key="2">
    <citation type="submission" date="2021-04" db="EMBL/GenBank/DDBJ databases">
        <authorList>
            <person name="Gilroy R."/>
        </authorList>
    </citation>
    <scope>NUCLEOTIDE SEQUENCE</scope>
    <source>
        <strain evidence="6">CHK195-9823</strain>
    </source>
</reference>
<organism evidence="6 7">
    <name type="scientific">Candidatus Blautia stercorigallinarum</name>
    <dbReference type="NCBI Taxonomy" id="2838501"/>
    <lineage>
        <taxon>Bacteria</taxon>
        <taxon>Bacillati</taxon>
        <taxon>Bacillota</taxon>
        <taxon>Clostridia</taxon>
        <taxon>Lachnospirales</taxon>
        <taxon>Lachnospiraceae</taxon>
        <taxon>Blautia</taxon>
    </lineage>
</organism>
<dbReference type="CDD" id="cd01107">
    <property type="entry name" value="HTH_BmrR"/>
    <property type="match status" value="1"/>
</dbReference>
<dbReference type="Gene3D" id="1.10.1660.10">
    <property type="match status" value="1"/>
</dbReference>
<dbReference type="PANTHER" id="PTHR30204">
    <property type="entry name" value="REDOX-CYCLING DRUG-SENSING TRANSCRIPTIONAL ACTIVATOR SOXR"/>
    <property type="match status" value="1"/>
</dbReference>
<name>A0A9D1PCG5_9FIRM</name>
<evidence type="ECO:0000256" key="1">
    <source>
        <dbReference type="ARBA" id="ARBA00022491"/>
    </source>
</evidence>
<dbReference type="SUPFAM" id="SSF55136">
    <property type="entry name" value="Probable bacterial effector-binding domain"/>
    <property type="match status" value="1"/>
</dbReference>
<dbReference type="InterPro" id="IPR000551">
    <property type="entry name" value="MerR-type_HTH_dom"/>
</dbReference>
<comment type="caution">
    <text evidence="6">The sequence shown here is derived from an EMBL/GenBank/DDBJ whole genome shotgun (WGS) entry which is preliminary data.</text>
</comment>
<proteinExistence type="predicted"/>
<evidence type="ECO:0000313" key="7">
    <source>
        <dbReference type="Proteomes" id="UP000886814"/>
    </source>
</evidence>
<accession>A0A9D1PCG5</accession>
<dbReference type="GO" id="GO:0003700">
    <property type="term" value="F:DNA-binding transcription factor activity"/>
    <property type="evidence" value="ECO:0007669"/>
    <property type="project" value="InterPro"/>
</dbReference>
<dbReference type="PANTHER" id="PTHR30204:SF69">
    <property type="entry name" value="MERR-FAMILY TRANSCRIPTIONAL REGULATOR"/>
    <property type="match status" value="1"/>
</dbReference>
<dbReference type="InterPro" id="IPR009061">
    <property type="entry name" value="DNA-bd_dom_put_sf"/>
</dbReference>
<dbReference type="Pfam" id="PF06445">
    <property type="entry name" value="GyrI-like"/>
    <property type="match status" value="1"/>
</dbReference>
<dbReference type="InterPro" id="IPR047057">
    <property type="entry name" value="MerR_fam"/>
</dbReference>
<dbReference type="InterPro" id="IPR029442">
    <property type="entry name" value="GyrI-like"/>
</dbReference>
<evidence type="ECO:0000256" key="3">
    <source>
        <dbReference type="ARBA" id="ARBA00023125"/>
    </source>
</evidence>
<gene>
    <name evidence="6" type="ORF">H9747_06850</name>
</gene>
<dbReference type="GO" id="GO:0003677">
    <property type="term" value="F:DNA binding"/>
    <property type="evidence" value="ECO:0007669"/>
    <property type="project" value="UniProtKB-KW"/>
</dbReference>
<evidence type="ECO:0000256" key="4">
    <source>
        <dbReference type="ARBA" id="ARBA00023163"/>
    </source>
</evidence>
<keyword evidence="4" id="KW-0804">Transcription</keyword>
<keyword evidence="1" id="KW-0678">Repressor</keyword>
<dbReference type="SMART" id="SM00422">
    <property type="entry name" value="HTH_MERR"/>
    <property type="match status" value="1"/>
</dbReference>
<dbReference type="InterPro" id="IPR011256">
    <property type="entry name" value="Reg_factor_effector_dom_sf"/>
</dbReference>
<evidence type="ECO:0000256" key="2">
    <source>
        <dbReference type="ARBA" id="ARBA00023015"/>
    </source>
</evidence>
<dbReference type="EMBL" id="DXIQ01000040">
    <property type="protein sequence ID" value="HIV38705.1"/>
    <property type="molecule type" value="Genomic_DNA"/>
</dbReference>
<dbReference type="PROSITE" id="PS50937">
    <property type="entry name" value="HTH_MERR_2"/>
    <property type="match status" value="1"/>
</dbReference>
<protein>
    <submittedName>
        <fullName evidence="6">MerR family transcriptional regulator</fullName>
    </submittedName>
</protein>